<evidence type="ECO:0000259" key="8">
    <source>
        <dbReference type="PROSITE" id="PS50928"/>
    </source>
</evidence>
<reference evidence="9 10" key="1">
    <citation type="submission" date="2023-07" db="EMBL/GenBank/DDBJ databases">
        <title>Genomic Encyclopedia of Type Strains, Phase IV (KMG-IV): sequencing the most valuable type-strain genomes for metagenomic binning, comparative biology and taxonomic classification.</title>
        <authorList>
            <person name="Goeker M."/>
        </authorList>
    </citation>
    <scope>NUCLEOTIDE SEQUENCE [LARGE SCALE GENOMIC DNA]</scope>
    <source>
        <strain evidence="9 10">B1-1</strain>
    </source>
</reference>
<dbReference type="EMBL" id="JAUSWJ010000001">
    <property type="protein sequence ID" value="MDQ0517729.1"/>
    <property type="molecule type" value="Genomic_DNA"/>
</dbReference>
<comment type="similarity">
    <text evidence="7">Belongs to the binding-protein-dependent transport system permease family.</text>
</comment>
<comment type="subcellular location">
    <subcellularLocation>
        <location evidence="1 7">Cell membrane</location>
        <topology evidence="1 7">Multi-pass membrane protein</topology>
    </subcellularLocation>
</comment>
<dbReference type="InterPro" id="IPR035906">
    <property type="entry name" value="MetI-like_sf"/>
</dbReference>
<dbReference type="Pfam" id="PF00528">
    <property type="entry name" value="BPD_transp_1"/>
    <property type="match status" value="1"/>
</dbReference>
<feature type="domain" description="ABC transmembrane type-1" evidence="8">
    <location>
        <begin position="92"/>
        <end position="283"/>
    </location>
</feature>
<keyword evidence="10" id="KW-1185">Reference proteome</keyword>
<evidence type="ECO:0000256" key="4">
    <source>
        <dbReference type="ARBA" id="ARBA00022692"/>
    </source>
</evidence>
<evidence type="ECO:0000256" key="1">
    <source>
        <dbReference type="ARBA" id="ARBA00004651"/>
    </source>
</evidence>
<dbReference type="Gene3D" id="1.10.3720.10">
    <property type="entry name" value="MetI-like"/>
    <property type="match status" value="1"/>
</dbReference>
<evidence type="ECO:0000313" key="9">
    <source>
        <dbReference type="EMBL" id="MDQ0517729.1"/>
    </source>
</evidence>
<dbReference type="CDD" id="cd06261">
    <property type="entry name" value="TM_PBP2"/>
    <property type="match status" value="1"/>
</dbReference>
<comment type="caution">
    <text evidence="9">The sequence shown here is derived from an EMBL/GenBank/DDBJ whole genome shotgun (WGS) entry which is preliminary data.</text>
</comment>
<proteinExistence type="inferred from homology"/>
<accession>A0ABU0M9S9</accession>
<feature type="transmembrane region" description="Helical" evidence="7">
    <location>
        <begin position="262"/>
        <end position="283"/>
    </location>
</feature>
<gene>
    <name evidence="9" type="ORF">QO015_003342</name>
</gene>
<feature type="transmembrane region" description="Helical" evidence="7">
    <location>
        <begin position="127"/>
        <end position="148"/>
    </location>
</feature>
<keyword evidence="2 7" id="KW-0813">Transport</keyword>
<dbReference type="SUPFAM" id="SSF161098">
    <property type="entry name" value="MetI-like"/>
    <property type="match status" value="1"/>
</dbReference>
<keyword evidence="3" id="KW-1003">Cell membrane</keyword>
<name>A0ABU0M9S9_9HYPH</name>
<keyword evidence="4 7" id="KW-0812">Transmembrane</keyword>
<keyword evidence="6 7" id="KW-0472">Membrane</keyword>
<dbReference type="Proteomes" id="UP001223743">
    <property type="component" value="Unassembled WGS sequence"/>
</dbReference>
<evidence type="ECO:0000256" key="6">
    <source>
        <dbReference type="ARBA" id="ARBA00023136"/>
    </source>
</evidence>
<feature type="transmembrane region" description="Helical" evidence="7">
    <location>
        <begin position="160"/>
        <end position="179"/>
    </location>
</feature>
<evidence type="ECO:0000313" key="10">
    <source>
        <dbReference type="Proteomes" id="UP001223743"/>
    </source>
</evidence>
<evidence type="ECO:0000256" key="7">
    <source>
        <dbReference type="RuleBase" id="RU363032"/>
    </source>
</evidence>
<dbReference type="RefSeq" id="WP_407660639.1">
    <property type="nucleotide sequence ID" value="NZ_JAPKNF010000002.1"/>
</dbReference>
<dbReference type="PROSITE" id="PS50928">
    <property type="entry name" value="ABC_TM1"/>
    <property type="match status" value="1"/>
</dbReference>
<dbReference type="PANTHER" id="PTHR43744:SF12">
    <property type="entry name" value="ABC TRANSPORTER PERMEASE PROTEIN MG189-RELATED"/>
    <property type="match status" value="1"/>
</dbReference>
<evidence type="ECO:0000256" key="5">
    <source>
        <dbReference type="ARBA" id="ARBA00022989"/>
    </source>
</evidence>
<feature type="transmembrane region" description="Helical" evidence="7">
    <location>
        <begin position="96"/>
        <end position="120"/>
    </location>
</feature>
<dbReference type="InterPro" id="IPR000515">
    <property type="entry name" value="MetI-like"/>
</dbReference>
<protein>
    <submittedName>
        <fullName evidence="9">Raffinose/stachyose/melibiose transport system permease protein</fullName>
    </submittedName>
</protein>
<feature type="transmembrane region" description="Helical" evidence="7">
    <location>
        <begin position="32"/>
        <end position="57"/>
    </location>
</feature>
<feature type="transmembrane region" description="Helical" evidence="7">
    <location>
        <begin position="216"/>
        <end position="239"/>
    </location>
</feature>
<sequence>MTDRSLAPPVPAPRRRHASVFEENRIGFVTRLYLYASLFIVAAVVLLPLLTTALGGFKTLGDLRVHPFGLPTEWQWANYTDILTSLRYWQMLGNSFLIATLTVGLTLVVAAMAAFTFAHVKFFGSGFLLNYFLIGLMFPVATAILPLFIRIRDLGLLDTYWGVVLPQVAFGLGMSILLFRRFFQNVPAELFDAAFVDGCGYLGYFWHITLPLSRPILATVGIIAFVGSWNSYLLPLILLNTEGKYPWPLGIMVYQGEYSTNWQLVLAFITLTILPTIIVFFAAQKHIVAGLTAGAVKG</sequence>
<keyword evidence="5 7" id="KW-1133">Transmembrane helix</keyword>
<dbReference type="PANTHER" id="PTHR43744">
    <property type="entry name" value="ABC TRANSPORTER PERMEASE PROTEIN MG189-RELATED-RELATED"/>
    <property type="match status" value="1"/>
</dbReference>
<evidence type="ECO:0000256" key="2">
    <source>
        <dbReference type="ARBA" id="ARBA00022448"/>
    </source>
</evidence>
<organism evidence="9 10">
    <name type="scientific">Kaistia geumhonensis</name>
    <dbReference type="NCBI Taxonomy" id="410839"/>
    <lineage>
        <taxon>Bacteria</taxon>
        <taxon>Pseudomonadati</taxon>
        <taxon>Pseudomonadota</taxon>
        <taxon>Alphaproteobacteria</taxon>
        <taxon>Hyphomicrobiales</taxon>
        <taxon>Kaistiaceae</taxon>
        <taxon>Kaistia</taxon>
    </lineage>
</organism>
<evidence type="ECO:0000256" key="3">
    <source>
        <dbReference type="ARBA" id="ARBA00022475"/>
    </source>
</evidence>